<feature type="non-terminal residue" evidence="1">
    <location>
        <position position="39"/>
    </location>
</feature>
<comment type="caution">
    <text evidence="1">The sequence shown here is derived from an EMBL/GenBank/DDBJ whole genome shotgun (WGS) entry which is preliminary data.</text>
</comment>
<dbReference type="EMBL" id="QYBA01000255">
    <property type="protein sequence ID" value="TKY91128.1"/>
    <property type="molecule type" value="Genomic_DNA"/>
</dbReference>
<evidence type="ECO:0000313" key="1">
    <source>
        <dbReference type="EMBL" id="TKY91128.1"/>
    </source>
</evidence>
<accession>A0AC61S8S0</accession>
<name>A0AC61S8S0_9EURY</name>
<sequence length="39" mass="4594">MPKIPSLNHQKIIKVLEKNGFILDRVKGSHHIFYHPETK</sequence>
<evidence type="ECO:0000313" key="2">
    <source>
        <dbReference type="Proteomes" id="UP000315423"/>
    </source>
</evidence>
<reference evidence="1" key="1">
    <citation type="submission" date="2018-09" db="EMBL/GenBank/DDBJ databases">
        <title>A genomic encyclopedia of anaerobic methanotrophic archaea.</title>
        <authorList>
            <person name="Skennerton C.T."/>
            <person name="Chadwick G.L."/>
            <person name="Laso-Perez R."/>
            <person name="Leu A.O."/>
            <person name="Speth D.R."/>
            <person name="Yu H."/>
            <person name="Morgan-Lang C."/>
            <person name="Hatzenpichler R."/>
            <person name="Goudeau D."/>
            <person name="Malmstrom R."/>
            <person name="Woyke T."/>
            <person name="Hallam S."/>
            <person name="Tyson G.W."/>
            <person name="Wegener G."/>
            <person name="Boetius A."/>
            <person name="Orphan V.J."/>
        </authorList>
    </citation>
    <scope>NUCLEOTIDE SEQUENCE</scope>
    <source>
        <strain evidence="1">CONS3730D10UFb2</strain>
    </source>
</reference>
<organism evidence="1 2">
    <name type="scientific">Candidatus Methanomarinus sp</name>
    <dbReference type="NCBI Taxonomy" id="3386244"/>
    <lineage>
        <taxon>Archaea</taxon>
        <taxon>Methanobacteriati</taxon>
        <taxon>Methanobacteriota</taxon>
        <taxon>Stenosarchaea group</taxon>
        <taxon>Methanomicrobia</taxon>
        <taxon>Methanosarcinales</taxon>
        <taxon>ANME-2 cluster</taxon>
        <taxon>Candidatus Methanocomedenaceae</taxon>
        <taxon>Candidatus Methanomarinus</taxon>
    </lineage>
</organism>
<protein>
    <submittedName>
        <fullName evidence="1">Addiction module toxin, HicA family</fullName>
    </submittedName>
</protein>
<proteinExistence type="predicted"/>
<dbReference type="Proteomes" id="UP000315423">
    <property type="component" value="Unassembled WGS sequence"/>
</dbReference>
<gene>
    <name evidence="1" type="ORF">C5S46_07405</name>
</gene>